<feature type="domain" description="EF-hand" evidence="2">
    <location>
        <begin position="19"/>
        <end position="54"/>
    </location>
</feature>
<accession>A0AAN7J4V1</accession>
<dbReference type="InterPro" id="IPR018247">
    <property type="entry name" value="EF_Hand_1_Ca_BS"/>
</dbReference>
<organism evidence="3 4">
    <name type="scientific">Quercus rubra</name>
    <name type="common">Northern red oak</name>
    <name type="synonym">Quercus borealis</name>
    <dbReference type="NCBI Taxonomy" id="3512"/>
    <lineage>
        <taxon>Eukaryota</taxon>
        <taxon>Viridiplantae</taxon>
        <taxon>Streptophyta</taxon>
        <taxon>Embryophyta</taxon>
        <taxon>Tracheophyta</taxon>
        <taxon>Spermatophyta</taxon>
        <taxon>Magnoliopsida</taxon>
        <taxon>eudicotyledons</taxon>
        <taxon>Gunneridae</taxon>
        <taxon>Pentapetalae</taxon>
        <taxon>rosids</taxon>
        <taxon>fabids</taxon>
        <taxon>Fagales</taxon>
        <taxon>Fagaceae</taxon>
        <taxon>Quercus</taxon>
    </lineage>
</organism>
<name>A0AAN7J4V1_QUERU</name>
<evidence type="ECO:0000259" key="2">
    <source>
        <dbReference type="PROSITE" id="PS50222"/>
    </source>
</evidence>
<keyword evidence="1" id="KW-0106">Calcium</keyword>
<dbReference type="EMBL" id="JAXUIC010000002">
    <property type="protein sequence ID" value="KAK4599439.1"/>
    <property type="molecule type" value="Genomic_DNA"/>
</dbReference>
<dbReference type="InterPro" id="IPR002048">
    <property type="entry name" value="EF_hand_dom"/>
</dbReference>
<sequence>MGRLTFTTTNMKGLSPDVLIKEKLRSTFKKHDKNGDGKLSFEELQAAFRELGGGISWCQTEQGFRHADKNDNGYIDIEEELEALVDNNAKK</sequence>
<dbReference type="PROSITE" id="PS00018">
    <property type="entry name" value="EF_HAND_1"/>
    <property type="match status" value="1"/>
</dbReference>
<dbReference type="SMART" id="SM00054">
    <property type="entry name" value="EFh"/>
    <property type="match status" value="2"/>
</dbReference>
<reference evidence="3 4" key="1">
    <citation type="journal article" date="2023" name="G3 (Bethesda)">
        <title>A haplotype-resolved chromosome-scale genome for Quercus rubra L. provides insights into the genetics of adaptive traits for red oak species.</title>
        <authorList>
            <person name="Kapoor B."/>
            <person name="Jenkins J."/>
            <person name="Schmutz J."/>
            <person name="Zhebentyayeva T."/>
            <person name="Kuelheim C."/>
            <person name="Coggeshall M."/>
            <person name="Heim C."/>
            <person name="Lasky J.R."/>
            <person name="Leites L."/>
            <person name="Islam-Faridi N."/>
            <person name="Romero-Severson J."/>
            <person name="DeLeo V.L."/>
            <person name="Lucas S.M."/>
            <person name="Lazic D."/>
            <person name="Gailing O."/>
            <person name="Carlson J."/>
            <person name="Staton M."/>
        </authorList>
    </citation>
    <scope>NUCLEOTIDE SEQUENCE [LARGE SCALE GENOMIC DNA]</scope>
    <source>
        <strain evidence="3">Pseudo-F2</strain>
    </source>
</reference>
<evidence type="ECO:0000256" key="1">
    <source>
        <dbReference type="ARBA" id="ARBA00022837"/>
    </source>
</evidence>
<dbReference type="SUPFAM" id="SSF47473">
    <property type="entry name" value="EF-hand"/>
    <property type="match status" value="1"/>
</dbReference>
<dbReference type="PROSITE" id="PS50222">
    <property type="entry name" value="EF_HAND_2"/>
    <property type="match status" value="2"/>
</dbReference>
<gene>
    <name evidence="3" type="ORF">RGQ29_009482</name>
</gene>
<dbReference type="Gene3D" id="1.10.238.10">
    <property type="entry name" value="EF-hand"/>
    <property type="match status" value="1"/>
</dbReference>
<evidence type="ECO:0000313" key="3">
    <source>
        <dbReference type="EMBL" id="KAK4599439.1"/>
    </source>
</evidence>
<comment type="caution">
    <text evidence="3">The sequence shown here is derived from an EMBL/GenBank/DDBJ whole genome shotgun (WGS) entry which is preliminary data.</text>
</comment>
<protein>
    <recommendedName>
        <fullName evidence="2">EF-hand domain-containing protein</fullName>
    </recommendedName>
</protein>
<dbReference type="Proteomes" id="UP001324115">
    <property type="component" value="Unassembled WGS sequence"/>
</dbReference>
<keyword evidence="4" id="KW-1185">Reference proteome</keyword>
<dbReference type="AlphaFoldDB" id="A0AAN7J4V1"/>
<evidence type="ECO:0000313" key="4">
    <source>
        <dbReference type="Proteomes" id="UP001324115"/>
    </source>
</evidence>
<feature type="domain" description="EF-hand" evidence="2">
    <location>
        <begin position="61"/>
        <end position="90"/>
    </location>
</feature>
<dbReference type="GO" id="GO:0005509">
    <property type="term" value="F:calcium ion binding"/>
    <property type="evidence" value="ECO:0007669"/>
    <property type="project" value="InterPro"/>
</dbReference>
<proteinExistence type="predicted"/>
<dbReference type="CDD" id="cd00051">
    <property type="entry name" value="EFh"/>
    <property type="match status" value="1"/>
</dbReference>
<dbReference type="InterPro" id="IPR011992">
    <property type="entry name" value="EF-hand-dom_pair"/>
</dbReference>
<dbReference type="Pfam" id="PF13202">
    <property type="entry name" value="EF-hand_5"/>
    <property type="match status" value="1"/>
</dbReference>
<dbReference type="Pfam" id="PF13405">
    <property type="entry name" value="EF-hand_6"/>
    <property type="match status" value="1"/>
</dbReference>